<dbReference type="Gene3D" id="1.10.720.10">
    <property type="match status" value="1"/>
</dbReference>
<feature type="compositionally biased region" description="Low complexity" evidence="1">
    <location>
        <begin position="25"/>
        <end position="43"/>
    </location>
</feature>
<gene>
    <name evidence="3" type="ORF">RYX45_01465</name>
</gene>
<dbReference type="GO" id="GO:0006353">
    <property type="term" value="P:DNA-templated transcription termination"/>
    <property type="evidence" value="ECO:0007669"/>
    <property type="project" value="InterPro"/>
</dbReference>
<dbReference type="PANTHER" id="PTHR34449">
    <property type="entry name" value="RHO TERMINATION FACTOR"/>
    <property type="match status" value="1"/>
</dbReference>
<dbReference type="Proteomes" id="UP001285636">
    <property type="component" value="Unassembled WGS sequence"/>
</dbReference>
<protein>
    <submittedName>
        <fullName evidence="3">Rho termination factor N-terminal domain-containing protein</fullName>
    </submittedName>
</protein>
<accession>A0AAJ2KV58</accession>
<feature type="domain" description="Rho termination factor-like N-terminal" evidence="2">
    <location>
        <begin position="48"/>
        <end position="91"/>
    </location>
</feature>
<dbReference type="SMART" id="SM00959">
    <property type="entry name" value="Rho_N"/>
    <property type="match status" value="1"/>
</dbReference>
<reference evidence="3" key="1">
    <citation type="submission" date="2023-10" db="EMBL/GenBank/DDBJ databases">
        <title>Screening of Alkalihalophilus pseudofirmusBZ-TG-HK211 and Its Alleviation of Salt Stress on Rapeseed Growth.</title>
        <authorList>
            <person name="Zhao B."/>
            <person name="Guo T."/>
        </authorList>
    </citation>
    <scope>NUCLEOTIDE SEQUENCE</scope>
    <source>
        <strain evidence="3">BZ-TG-HK211</strain>
    </source>
</reference>
<proteinExistence type="predicted"/>
<dbReference type="AlphaFoldDB" id="A0AAJ2KV58"/>
<comment type="caution">
    <text evidence="3">The sequence shown here is derived from an EMBL/GenBank/DDBJ whole genome shotgun (WGS) entry which is preliminary data.</text>
</comment>
<feature type="compositionally biased region" description="Basic residues" evidence="1">
    <location>
        <begin position="1"/>
        <end position="10"/>
    </location>
</feature>
<organism evidence="3 4">
    <name type="scientific">Alkalihalophilus pseudofirmus</name>
    <name type="common">Bacillus pseudofirmus</name>
    <dbReference type="NCBI Taxonomy" id="79885"/>
    <lineage>
        <taxon>Bacteria</taxon>
        <taxon>Bacillati</taxon>
        <taxon>Bacillota</taxon>
        <taxon>Bacilli</taxon>
        <taxon>Bacillales</taxon>
        <taxon>Bacillaceae</taxon>
        <taxon>Alkalihalophilus</taxon>
    </lineage>
</organism>
<evidence type="ECO:0000313" key="3">
    <source>
        <dbReference type="EMBL" id="MDV2883831.1"/>
    </source>
</evidence>
<dbReference type="EMBL" id="JAWJAY010000001">
    <property type="protein sequence ID" value="MDV2883831.1"/>
    <property type="molecule type" value="Genomic_DNA"/>
</dbReference>
<evidence type="ECO:0000256" key="1">
    <source>
        <dbReference type="SAM" id="MobiDB-lite"/>
    </source>
</evidence>
<dbReference type="PANTHER" id="PTHR34449:SF2">
    <property type="entry name" value="RHO TERMINATION FACTOR"/>
    <property type="match status" value="1"/>
</dbReference>
<evidence type="ECO:0000259" key="2">
    <source>
        <dbReference type="SMART" id="SM00959"/>
    </source>
</evidence>
<dbReference type="SUPFAM" id="SSF68912">
    <property type="entry name" value="Rho N-terminal domain-like"/>
    <property type="match status" value="1"/>
</dbReference>
<name>A0AAJ2KV58_ALKPS</name>
<evidence type="ECO:0000313" key="4">
    <source>
        <dbReference type="Proteomes" id="UP001285636"/>
    </source>
</evidence>
<dbReference type="InterPro" id="IPR011112">
    <property type="entry name" value="Rho-like_N"/>
</dbReference>
<feature type="region of interest" description="Disordered" evidence="1">
    <location>
        <begin position="1"/>
        <end position="53"/>
    </location>
</feature>
<dbReference type="Pfam" id="PF07498">
    <property type="entry name" value="Rho_N"/>
    <property type="match status" value="1"/>
</dbReference>
<dbReference type="InterPro" id="IPR036269">
    <property type="entry name" value="Rho_N_sf"/>
</dbReference>
<sequence>MMLRRYHNGKQRQSETGLNEGHEAQTQQETEGPTENNNEQGQETEGKSLDEYTVPELQKMAKDREITGYSAMKKGELLEALGGEEHAGAGETD</sequence>
<dbReference type="RefSeq" id="WP_323465676.1">
    <property type="nucleotide sequence ID" value="NZ_CP144224.1"/>
</dbReference>